<evidence type="ECO:0008006" key="4">
    <source>
        <dbReference type="Google" id="ProtNLM"/>
    </source>
</evidence>
<gene>
    <name evidence="2" type="ORF">BCR44DRAFT_1440663</name>
</gene>
<evidence type="ECO:0000313" key="3">
    <source>
        <dbReference type="Proteomes" id="UP000193411"/>
    </source>
</evidence>
<dbReference type="EMBL" id="MCFL01000049">
    <property type="protein sequence ID" value="ORZ32199.1"/>
    <property type="molecule type" value="Genomic_DNA"/>
</dbReference>
<sequence>MFRENRTRLPGGQPRHNVYPGPALASTSCWPIMPAHKSSTPTPSTTTQAGHGPYVYTKNVTKMTSFFRFAPATIPAVSSSWAVDPADYRDVDVQVKGNMATGRISFAGLDDPLVAASSQVPVHLVVQVDIQVSHENLRPLVKACTQLDQERHTWNLLVETPGWSELPFGMVSAGINVDVLLTFKSGRPSLDEKKQSKASGEKSAEATAVGDFVPFRNVAAHVTNLSHEFVESTLALAAQSAHAQGPTPAQANADEPPSYFAAVRVTRRQRHLRPFNRFSSPRQTATFASNPHQRVHRSAGPLRIVSSTHDAPPNPFAGSSSSLDDIPVDGGVIVKATNGRASIQVQGSSSVIASSTNGRVTLNADSCGSVAGKSTNGRVDVFTKGATRSVAANSVNGRIDVTAESVSELVEVKCVNGSVATTVLPGPSPRSLLAESTNGSVAVVAAQVVPSARIEGRSTNGKAQVTATMSEQVNTATLEGSSKMGAVRWSERAKSNPVGGSRAQLSVIREGTENQPPQSATVVGASNLSSVEVSLGDASHIRA</sequence>
<comment type="caution">
    <text evidence="2">The sequence shown here is derived from an EMBL/GenBank/DDBJ whole genome shotgun (WGS) entry which is preliminary data.</text>
</comment>
<dbReference type="AlphaFoldDB" id="A0A1Y2HC99"/>
<accession>A0A1Y2HC99</accession>
<evidence type="ECO:0000313" key="2">
    <source>
        <dbReference type="EMBL" id="ORZ32199.1"/>
    </source>
</evidence>
<dbReference type="Proteomes" id="UP000193411">
    <property type="component" value="Unassembled WGS sequence"/>
</dbReference>
<feature type="region of interest" description="Disordered" evidence="1">
    <location>
        <begin position="1"/>
        <end position="20"/>
    </location>
</feature>
<keyword evidence="3" id="KW-1185">Reference proteome</keyword>
<dbReference type="PROSITE" id="PS51257">
    <property type="entry name" value="PROKAR_LIPOPROTEIN"/>
    <property type="match status" value="1"/>
</dbReference>
<name>A0A1Y2HC99_9FUNG</name>
<evidence type="ECO:0000256" key="1">
    <source>
        <dbReference type="SAM" id="MobiDB-lite"/>
    </source>
</evidence>
<organism evidence="2 3">
    <name type="scientific">Catenaria anguillulae PL171</name>
    <dbReference type="NCBI Taxonomy" id="765915"/>
    <lineage>
        <taxon>Eukaryota</taxon>
        <taxon>Fungi</taxon>
        <taxon>Fungi incertae sedis</taxon>
        <taxon>Blastocladiomycota</taxon>
        <taxon>Blastocladiomycetes</taxon>
        <taxon>Blastocladiales</taxon>
        <taxon>Catenariaceae</taxon>
        <taxon>Catenaria</taxon>
    </lineage>
</organism>
<reference evidence="2 3" key="1">
    <citation type="submission" date="2016-07" db="EMBL/GenBank/DDBJ databases">
        <title>Pervasive Adenine N6-methylation of Active Genes in Fungi.</title>
        <authorList>
            <consortium name="DOE Joint Genome Institute"/>
            <person name="Mondo S.J."/>
            <person name="Dannebaum R.O."/>
            <person name="Kuo R.C."/>
            <person name="Labutti K."/>
            <person name="Haridas S."/>
            <person name="Kuo A."/>
            <person name="Salamov A."/>
            <person name="Ahrendt S.R."/>
            <person name="Lipzen A."/>
            <person name="Sullivan W."/>
            <person name="Andreopoulos W.B."/>
            <person name="Clum A."/>
            <person name="Lindquist E."/>
            <person name="Daum C."/>
            <person name="Ramamoorthy G.K."/>
            <person name="Gryganskyi A."/>
            <person name="Culley D."/>
            <person name="Magnuson J.K."/>
            <person name="James T.Y."/>
            <person name="O'Malley M.A."/>
            <person name="Stajich J.E."/>
            <person name="Spatafora J.W."/>
            <person name="Visel A."/>
            <person name="Grigoriev I.V."/>
        </authorList>
    </citation>
    <scope>NUCLEOTIDE SEQUENCE [LARGE SCALE GENOMIC DNA]</scope>
    <source>
        <strain evidence="2 3">PL171</strain>
    </source>
</reference>
<proteinExistence type="predicted"/>
<protein>
    <recommendedName>
        <fullName evidence="4">Adhesin domain-containing protein</fullName>
    </recommendedName>
</protein>